<feature type="region of interest" description="Disordered" evidence="1">
    <location>
        <begin position="21"/>
        <end position="131"/>
    </location>
</feature>
<feature type="compositionally biased region" description="Low complexity" evidence="1">
    <location>
        <begin position="70"/>
        <end position="98"/>
    </location>
</feature>
<evidence type="ECO:0000313" key="2">
    <source>
        <dbReference type="EMBL" id="SHH76601.1"/>
    </source>
</evidence>
<name>A0A1M5VMX5_9BRAD</name>
<sequence>MAVLPAIMIAGCADSRMTATNDGVGAQASGESAPARRSTPYQTGYGLTSDGPTTDLYTELFRPNARDDGSAAAPVSAGAVQQGQPGAASSVAQQEPAKPQAPPAYPTAYGIPSNGPTTDLYTELFGPRSHE</sequence>
<evidence type="ECO:0000313" key="3">
    <source>
        <dbReference type="Proteomes" id="UP000189796"/>
    </source>
</evidence>
<dbReference type="AlphaFoldDB" id="A0A1M5VMX5"/>
<dbReference type="EMBL" id="LT670817">
    <property type="protein sequence ID" value="SHH76601.1"/>
    <property type="molecule type" value="Genomic_DNA"/>
</dbReference>
<evidence type="ECO:0000256" key="1">
    <source>
        <dbReference type="SAM" id="MobiDB-lite"/>
    </source>
</evidence>
<proteinExistence type="predicted"/>
<reference evidence="2 3" key="1">
    <citation type="submission" date="2016-11" db="EMBL/GenBank/DDBJ databases">
        <authorList>
            <person name="Jaros S."/>
            <person name="Januszkiewicz K."/>
            <person name="Wedrychowicz H."/>
        </authorList>
    </citation>
    <scope>NUCLEOTIDE SEQUENCE [LARGE SCALE GENOMIC DNA]</scope>
    <source>
        <strain evidence="2 3">GAS138</strain>
    </source>
</reference>
<accession>A0A1M5VMX5</accession>
<protein>
    <submittedName>
        <fullName evidence="2">Uncharacterized protein</fullName>
    </submittedName>
</protein>
<feature type="compositionally biased region" description="Polar residues" evidence="1">
    <location>
        <begin position="39"/>
        <end position="56"/>
    </location>
</feature>
<organism evidence="2 3">
    <name type="scientific">Bradyrhizobium erythrophlei</name>
    <dbReference type="NCBI Taxonomy" id="1437360"/>
    <lineage>
        <taxon>Bacteria</taxon>
        <taxon>Pseudomonadati</taxon>
        <taxon>Pseudomonadota</taxon>
        <taxon>Alphaproteobacteria</taxon>
        <taxon>Hyphomicrobiales</taxon>
        <taxon>Nitrobacteraceae</taxon>
        <taxon>Bradyrhizobium</taxon>
    </lineage>
</organism>
<gene>
    <name evidence="2" type="ORF">SAMN05443248_6061</name>
</gene>
<dbReference type="Proteomes" id="UP000189796">
    <property type="component" value="Chromosome I"/>
</dbReference>